<evidence type="ECO:0000313" key="3">
    <source>
        <dbReference type="EMBL" id="SFQ60313.1"/>
    </source>
</evidence>
<evidence type="ECO:0000313" key="4">
    <source>
        <dbReference type="Proteomes" id="UP000198727"/>
    </source>
</evidence>
<dbReference type="STRING" id="587909.SAMN05421810_110156"/>
<feature type="transmembrane region" description="Helical" evidence="1">
    <location>
        <begin position="62"/>
        <end position="81"/>
    </location>
</feature>
<evidence type="ECO:0000259" key="2">
    <source>
        <dbReference type="Pfam" id="PF19803"/>
    </source>
</evidence>
<name>A0A1I5ZVE6_9PSEU</name>
<dbReference type="Proteomes" id="UP000198727">
    <property type="component" value="Unassembled WGS sequence"/>
</dbReference>
<dbReference type="Pfam" id="PF19803">
    <property type="entry name" value="DUF6286"/>
    <property type="match status" value="1"/>
</dbReference>
<dbReference type="InterPro" id="IPR046253">
    <property type="entry name" value="DUF6286"/>
</dbReference>
<dbReference type="EMBL" id="FOWW01000010">
    <property type="protein sequence ID" value="SFQ60313.1"/>
    <property type="molecule type" value="Genomic_DNA"/>
</dbReference>
<reference evidence="4" key="1">
    <citation type="submission" date="2016-10" db="EMBL/GenBank/DDBJ databases">
        <authorList>
            <person name="Varghese N."/>
            <person name="Submissions S."/>
        </authorList>
    </citation>
    <scope>NUCLEOTIDE SEQUENCE [LARGE SCALE GENOMIC DNA]</scope>
    <source>
        <strain evidence="4">CGMCC 4.5579</strain>
    </source>
</reference>
<keyword evidence="1" id="KW-1133">Transmembrane helix</keyword>
<accession>A0A1I5ZVE6</accession>
<gene>
    <name evidence="3" type="ORF">SAMN05421810_110156</name>
</gene>
<proteinExistence type="predicted"/>
<keyword evidence="4" id="KW-1185">Reference proteome</keyword>
<dbReference type="AlphaFoldDB" id="A0A1I5ZVE6"/>
<dbReference type="OrthoDB" id="5191564at2"/>
<feature type="domain" description="DUF6286" evidence="2">
    <location>
        <begin position="69"/>
        <end position="171"/>
    </location>
</feature>
<organism evidence="3 4">
    <name type="scientific">Amycolatopsis arida</name>
    <dbReference type="NCBI Taxonomy" id="587909"/>
    <lineage>
        <taxon>Bacteria</taxon>
        <taxon>Bacillati</taxon>
        <taxon>Actinomycetota</taxon>
        <taxon>Actinomycetes</taxon>
        <taxon>Pseudonocardiales</taxon>
        <taxon>Pseudonocardiaceae</taxon>
        <taxon>Amycolatopsis</taxon>
    </lineage>
</organism>
<protein>
    <recommendedName>
        <fullName evidence="2">DUF6286 domain-containing protein</fullName>
    </recommendedName>
</protein>
<dbReference type="RefSeq" id="WP_092534929.1">
    <property type="nucleotide sequence ID" value="NZ_FOWW01000010.1"/>
</dbReference>
<keyword evidence="1" id="KW-0472">Membrane</keyword>
<keyword evidence="1" id="KW-0812">Transmembrane</keyword>
<evidence type="ECO:0000256" key="1">
    <source>
        <dbReference type="SAM" id="Phobius"/>
    </source>
</evidence>
<sequence length="178" mass="19263">MRVFVRFLSALLALAVVAAGGFTVLEVGWHWWRPAQAPLVVPWPRWLARLGEVGWDATQVRVLAGAAVAAGLALILVAATARRRLIRLHDPAPGIAVTMSPRSLARLVGHRVREQATVDSATVVASAGRVRVRAASRSVTEEELRPRLTSLVAELVTDLPLARRPAVSVVVDSPKDRR</sequence>